<dbReference type="PRINTS" id="PR00420">
    <property type="entry name" value="RNGMNOXGNASE"/>
</dbReference>
<dbReference type="Gene3D" id="3.50.50.60">
    <property type="entry name" value="FAD/NAD(P)-binding domain"/>
    <property type="match status" value="1"/>
</dbReference>
<dbReference type="Pfam" id="PF01494">
    <property type="entry name" value="FAD_binding_3"/>
    <property type="match status" value="1"/>
</dbReference>
<dbReference type="RefSeq" id="WP_037652299.1">
    <property type="nucleotide sequence ID" value="NZ_BAVY01000051.1"/>
</dbReference>
<dbReference type="EMBL" id="AP017380">
    <property type="protein sequence ID" value="BAU77511.1"/>
    <property type="molecule type" value="Genomic_DNA"/>
</dbReference>
<dbReference type="SUPFAM" id="SSF51905">
    <property type="entry name" value="FAD/NAD(P)-binding domain"/>
    <property type="match status" value="1"/>
</dbReference>
<dbReference type="PANTHER" id="PTHR43422">
    <property type="entry name" value="THIAMINE THIAZOLE SYNTHASE"/>
    <property type="match status" value="1"/>
</dbReference>
<name>A0A143SZ95_STRAW</name>
<dbReference type="AlphaFoldDB" id="A0A143SZ95"/>
<dbReference type="OrthoDB" id="9790035at2"/>
<evidence type="ECO:0000259" key="2">
    <source>
        <dbReference type="Pfam" id="PF01494"/>
    </source>
</evidence>
<proteinExistence type="predicted"/>
<gene>
    <name evidence="3" type="ORF">SAVERM_2p067</name>
</gene>
<organism evidence="3">
    <name type="scientific">Streptomyces avermitilis (strain ATCC 31267 / DSM 46492 / JCM 5070 / NBRC 14893 / NCIMB 12804 / NRRL 8165 / MA-4680)</name>
    <dbReference type="NCBI Taxonomy" id="227882"/>
    <lineage>
        <taxon>Bacteria</taxon>
        <taxon>Bacillati</taxon>
        <taxon>Actinomycetota</taxon>
        <taxon>Actinomycetes</taxon>
        <taxon>Kitasatosporales</taxon>
        <taxon>Streptomycetaceae</taxon>
        <taxon>Streptomyces</taxon>
    </lineage>
</organism>
<evidence type="ECO:0000256" key="1">
    <source>
        <dbReference type="SAM" id="MobiDB-lite"/>
    </source>
</evidence>
<keyword evidence="3" id="KW-0614">Plasmid</keyword>
<reference evidence="3" key="1">
    <citation type="submission" date="2016-03" db="EMBL/GenBank/DDBJ databases">
        <title>Complete sequence of the second linear plasmid SAP2 of Streptomyces avermitilis.</title>
        <authorList>
            <person name="Ikeda H."/>
        </authorList>
    </citation>
    <scope>NUCLEOTIDE SEQUENCE</scope>
    <source>
        <strain evidence="3">MA-4680</strain>
        <plasmid evidence="3">SAP2</plasmid>
    </source>
</reference>
<dbReference type="PANTHER" id="PTHR43422:SF3">
    <property type="entry name" value="THIAMINE THIAZOLE SYNTHASE"/>
    <property type="match status" value="1"/>
</dbReference>
<sequence>MSDGAAPHRTAVVIGGGMTGVLAAAVLADHAHVTVIERDHLPEGPHPRKGLPQARHAHVLWSGGVKALDELLPDIVDQLVEAGARKARIMTDLVSKAPSGQWFRRFKHAHHINLLCSRDLLDAVVRNRVLKDPRITVRQDTEVIALEGTADRVDGVSIRSADSETSLRADFVIDASGRASRASVWLHDLGLPPVAERKVDAGFGYASRIYRTPVGAAQFPIVNVQADPRQAPGKGGFISPIEGGRWLVTLAGTRGGQPTADNDAFVAFAHTLAHPVIGDLIAHAEPETDVVITRSTANKRRYYEKARRWPDGFAVLGDAIAGYNPVYGHGLSASAQSIVTLRGILRQRDCAAPGTARRIQKAAARPVDHAWNLAVGQDVFYPGASKQPPTRLEKTLAAFVDKAVDAGSRNPHALRVLLDVMSMEAPPTRLLMPDMLARVYLGRKKPLLAGPPLTQQERKAAEAPTPCPSEA</sequence>
<feature type="domain" description="FAD-binding" evidence="2">
    <location>
        <begin position="11"/>
        <end position="342"/>
    </location>
</feature>
<dbReference type="InterPro" id="IPR002938">
    <property type="entry name" value="FAD-bd"/>
</dbReference>
<feature type="region of interest" description="Disordered" evidence="1">
    <location>
        <begin position="448"/>
        <end position="471"/>
    </location>
</feature>
<protein>
    <submittedName>
        <fullName evidence="3">Putative pyridine nucleotide-disulfide oxidoreductase</fullName>
    </submittedName>
</protein>
<dbReference type="InterPro" id="IPR036188">
    <property type="entry name" value="FAD/NAD-bd_sf"/>
</dbReference>
<dbReference type="GO" id="GO:0071949">
    <property type="term" value="F:FAD binding"/>
    <property type="evidence" value="ECO:0007669"/>
    <property type="project" value="InterPro"/>
</dbReference>
<accession>A0A143SZ95</accession>
<evidence type="ECO:0000313" key="3">
    <source>
        <dbReference type="EMBL" id="BAU77511.1"/>
    </source>
</evidence>
<geneLocation type="plasmid" evidence="3">
    <name>SAP2</name>
</geneLocation>